<gene>
    <name evidence="3" type="ORF">AVEN_126077_1</name>
</gene>
<feature type="compositionally biased region" description="Acidic residues" evidence="1">
    <location>
        <begin position="123"/>
        <end position="137"/>
    </location>
</feature>
<evidence type="ECO:0000313" key="3">
    <source>
        <dbReference type="EMBL" id="GBM04923.1"/>
    </source>
</evidence>
<protein>
    <recommendedName>
        <fullName evidence="5">PiggyBac transposable element-derived protein domain-containing protein</fullName>
    </recommendedName>
</protein>
<feature type="transmembrane region" description="Helical" evidence="2">
    <location>
        <begin position="89"/>
        <end position="113"/>
    </location>
</feature>
<feature type="compositionally biased region" description="Basic and acidic residues" evidence="1">
    <location>
        <begin position="138"/>
        <end position="154"/>
    </location>
</feature>
<feature type="region of interest" description="Disordered" evidence="1">
    <location>
        <begin position="120"/>
        <end position="154"/>
    </location>
</feature>
<keyword evidence="2" id="KW-0812">Transmembrane</keyword>
<sequence length="250" mass="28683">MVYNSGFLQPTLSPKQAHFYEWPKRMVSVFRRPDLRSQRPKSIFSPPKKSSPCSFLSSSKILSRSIFALLFLTLIFSPLGERSKAYPRILVNFVGGVYFSEPLLVPYLLVVLLSQAGSQAGDSDFDNEDNGSEDDLEEKFSDHDSLSEHDTESEKYGYSRNEEVKWFTSSDRVQWWKNIRTRFHNIVSCVPGTKEPPKDVTSPMKSWELFMNDNKIQLIVECANIFIEKCAPNFSSESDARKMDPLEIRA</sequence>
<evidence type="ECO:0000256" key="2">
    <source>
        <dbReference type="SAM" id="Phobius"/>
    </source>
</evidence>
<organism evidence="3 4">
    <name type="scientific">Araneus ventricosus</name>
    <name type="common">Orbweaver spider</name>
    <name type="synonym">Epeira ventricosa</name>
    <dbReference type="NCBI Taxonomy" id="182803"/>
    <lineage>
        <taxon>Eukaryota</taxon>
        <taxon>Metazoa</taxon>
        <taxon>Ecdysozoa</taxon>
        <taxon>Arthropoda</taxon>
        <taxon>Chelicerata</taxon>
        <taxon>Arachnida</taxon>
        <taxon>Araneae</taxon>
        <taxon>Araneomorphae</taxon>
        <taxon>Entelegynae</taxon>
        <taxon>Araneoidea</taxon>
        <taxon>Araneidae</taxon>
        <taxon>Araneus</taxon>
    </lineage>
</organism>
<reference evidence="3 4" key="1">
    <citation type="journal article" date="2019" name="Sci. Rep.">
        <title>Orb-weaving spider Araneus ventricosus genome elucidates the spidroin gene catalogue.</title>
        <authorList>
            <person name="Kono N."/>
            <person name="Nakamura H."/>
            <person name="Ohtoshi R."/>
            <person name="Moran D.A.P."/>
            <person name="Shinohara A."/>
            <person name="Yoshida Y."/>
            <person name="Fujiwara M."/>
            <person name="Mori M."/>
            <person name="Tomita M."/>
            <person name="Arakawa K."/>
        </authorList>
    </citation>
    <scope>NUCLEOTIDE SEQUENCE [LARGE SCALE GENOMIC DNA]</scope>
</reference>
<dbReference type="Proteomes" id="UP000499080">
    <property type="component" value="Unassembled WGS sequence"/>
</dbReference>
<comment type="caution">
    <text evidence="3">The sequence shown here is derived from an EMBL/GenBank/DDBJ whole genome shotgun (WGS) entry which is preliminary data.</text>
</comment>
<keyword evidence="4" id="KW-1185">Reference proteome</keyword>
<evidence type="ECO:0008006" key="5">
    <source>
        <dbReference type="Google" id="ProtNLM"/>
    </source>
</evidence>
<name>A0A4Y2CKP5_ARAVE</name>
<proteinExistence type="predicted"/>
<feature type="transmembrane region" description="Helical" evidence="2">
    <location>
        <begin position="61"/>
        <end position="77"/>
    </location>
</feature>
<accession>A0A4Y2CKP5</accession>
<dbReference type="EMBL" id="BGPR01000209">
    <property type="protein sequence ID" value="GBM04923.1"/>
    <property type="molecule type" value="Genomic_DNA"/>
</dbReference>
<keyword evidence="2" id="KW-1133">Transmembrane helix</keyword>
<dbReference type="AlphaFoldDB" id="A0A4Y2CKP5"/>
<evidence type="ECO:0000313" key="4">
    <source>
        <dbReference type="Proteomes" id="UP000499080"/>
    </source>
</evidence>
<keyword evidence="2" id="KW-0472">Membrane</keyword>
<evidence type="ECO:0000256" key="1">
    <source>
        <dbReference type="SAM" id="MobiDB-lite"/>
    </source>
</evidence>